<dbReference type="AlphaFoldDB" id="A0A5N4DHF6"/>
<feature type="region of interest" description="Disordered" evidence="1">
    <location>
        <begin position="181"/>
        <end position="233"/>
    </location>
</feature>
<proteinExistence type="predicted"/>
<comment type="caution">
    <text evidence="2">The sequence shown here is derived from an EMBL/GenBank/DDBJ whole genome shotgun (WGS) entry which is preliminary data.</text>
</comment>
<evidence type="ECO:0000256" key="1">
    <source>
        <dbReference type="SAM" id="MobiDB-lite"/>
    </source>
</evidence>
<dbReference type="Proteomes" id="UP000299084">
    <property type="component" value="Unassembled WGS sequence"/>
</dbReference>
<reference evidence="2 3" key="1">
    <citation type="journal article" date="2019" name="Mol. Ecol. Resour.">
        <title>Improving Illumina assemblies with Hi-C and long reads: an example with the North African dromedary.</title>
        <authorList>
            <person name="Elbers J.P."/>
            <person name="Rogers M.F."/>
            <person name="Perelman P.L."/>
            <person name="Proskuryakova A.A."/>
            <person name="Serdyukova N.A."/>
            <person name="Johnson W.E."/>
            <person name="Horin P."/>
            <person name="Corander J."/>
            <person name="Murphy D."/>
            <person name="Burger P.A."/>
        </authorList>
    </citation>
    <scope>NUCLEOTIDE SEQUENCE [LARGE SCALE GENOMIC DNA]</scope>
    <source>
        <strain evidence="2">Drom800</strain>
        <tissue evidence="2">Blood</tissue>
    </source>
</reference>
<organism evidence="2 3">
    <name type="scientific">Camelus dromedarius</name>
    <name type="common">Dromedary</name>
    <name type="synonym">Arabian camel</name>
    <dbReference type="NCBI Taxonomy" id="9838"/>
    <lineage>
        <taxon>Eukaryota</taxon>
        <taxon>Metazoa</taxon>
        <taxon>Chordata</taxon>
        <taxon>Craniata</taxon>
        <taxon>Vertebrata</taxon>
        <taxon>Euteleostomi</taxon>
        <taxon>Mammalia</taxon>
        <taxon>Eutheria</taxon>
        <taxon>Laurasiatheria</taxon>
        <taxon>Artiodactyla</taxon>
        <taxon>Tylopoda</taxon>
        <taxon>Camelidae</taxon>
        <taxon>Camelus</taxon>
    </lineage>
</organism>
<gene>
    <name evidence="2" type="ORF">Cadr_000017603</name>
</gene>
<name>A0A5N4DHF6_CAMDR</name>
<evidence type="ECO:0000313" key="2">
    <source>
        <dbReference type="EMBL" id="KAB1270568.1"/>
    </source>
</evidence>
<dbReference type="EMBL" id="JWIN03000012">
    <property type="protein sequence ID" value="KAB1270568.1"/>
    <property type="molecule type" value="Genomic_DNA"/>
</dbReference>
<evidence type="ECO:0000313" key="3">
    <source>
        <dbReference type="Proteomes" id="UP000299084"/>
    </source>
</evidence>
<accession>A0A5N4DHF6</accession>
<sequence length="492" mass="51908">MADQPIISHTCDHWGSSTKPCLVEPASQPQSRRRQVGVSHWTCKWEPCNQLRVQGPGSGCCQAKLGSVLSPGCGEGTRSVCCKCQARSPGRWCSVDPDSPKASGERILETGRPGLGWGGGAGCVTSLWTLSWGVNIIKLLVPMGLGSPGLWAAQLTSSPWWGWGEGGSLFQEGPEGPARLLGQSGIMLGGSRSKRPRRPRPRPEGSDGCRGGIWKESGFPFEKDPSGHRVKAGSSACWRSSAGRPPLPVLGALVNLAPEATAVSCKDSLVTFPLATQASKGPAPSAVKWSPLVLSPRGAGRGLTDTEQAVTSSLPALPWFPFQTSTPRPLPGGLVDPVDQGGFSARCSQGQSWPSLLVLTAGPHETCVPVMIRLSRPTGSYMQAPCPALTPHMSGLHTVGLSEHGSEEWRLPGLLQSFSICKGGGASWSRFPDLSPTPQVHNWCPSPLWSSGLLHKRASPCILFGVPPACVLRPASTAQQSFHPGVSCFHSS</sequence>
<keyword evidence="3" id="KW-1185">Reference proteome</keyword>
<protein>
    <submittedName>
        <fullName evidence="2">Uncharacterized protein</fullName>
    </submittedName>
</protein>